<name>A0ABS0DE73_9NOCA</name>
<evidence type="ECO:0000256" key="5">
    <source>
        <dbReference type="ARBA" id="ARBA00022801"/>
    </source>
</evidence>
<evidence type="ECO:0000256" key="6">
    <source>
        <dbReference type="ARBA" id="ARBA00022884"/>
    </source>
</evidence>
<comment type="caution">
    <text evidence="10">The sequence shown here is derived from an EMBL/GenBank/DDBJ whole genome shotgun (WGS) entry which is preliminary data.</text>
</comment>
<evidence type="ECO:0000256" key="1">
    <source>
        <dbReference type="ARBA" id="ARBA00002663"/>
    </source>
</evidence>
<dbReference type="Pfam" id="PF00825">
    <property type="entry name" value="Ribonuclease_P"/>
    <property type="match status" value="1"/>
</dbReference>
<dbReference type="Proteomes" id="UP000707731">
    <property type="component" value="Unassembled WGS sequence"/>
</dbReference>
<dbReference type="RefSeq" id="WP_195003593.1">
    <property type="nucleotide sequence ID" value="NZ_JADLQN010000003.1"/>
</dbReference>
<accession>A0ABS0DE73</accession>
<comment type="catalytic activity">
    <reaction evidence="7">
        <text>Endonucleolytic cleavage of RNA, removing 5'-extranucleotides from tRNA precursor.</text>
        <dbReference type="EC" id="3.1.26.5"/>
    </reaction>
</comment>
<keyword evidence="3 7" id="KW-0540">Nuclease</keyword>
<keyword evidence="4 7" id="KW-0255">Endonuclease</keyword>
<comment type="similarity">
    <text evidence="7">Belongs to the RnpA family.</text>
</comment>
<dbReference type="InterPro" id="IPR020568">
    <property type="entry name" value="Ribosomal_Su5_D2-typ_SF"/>
</dbReference>
<evidence type="ECO:0000313" key="10">
    <source>
        <dbReference type="EMBL" id="MBF6356769.1"/>
    </source>
</evidence>
<dbReference type="InterPro" id="IPR014721">
    <property type="entry name" value="Ribsml_uS5_D2-typ_fold_subgr"/>
</dbReference>
<sequence length="168" mass="18226">MLPEPYRLHHRADFSRTVRRGRRIGRRDVVVHAFVHSYDWARTGWARTDDEISDATISSDPVAAGSLVRVGGPRFGLIVSKAVGSAVVRHRVARRLRHMCATIVDELPADTDIVIRALPGAATADQAELARQVRSGLRKLGLTAGAADAPAGRSRVPAGARSRADHRS</sequence>
<evidence type="ECO:0000256" key="7">
    <source>
        <dbReference type="HAMAP-Rule" id="MF_00227"/>
    </source>
</evidence>
<dbReference type="Gene3D" id="3.30.230.10">
    <property type="match status" value="1"/>
</dbReference>
<evidence type="ECO:0000256" key="2">
    <source>
        <dbReference type="ARBA" id="ARBA00022694"/>
    </source>
</evidence>
<comment type="subunit">
    <text evidence="7">Consists of a catalytic RNA component (M1 or rnpB) and a protein subunit.</text>
</comment>
<proteinExistence type="inferred from homology"/>
<organism evidence="10 11">
    <name type="scientific">Nocardia higoensis</name>
    <dbReference type="NCBI Taxonomy" id="228599"/>
    <lineage>
        <taxon>Bacteria</taxon>
        <taxon>Bacillati</taxon>
        <taxon>Actinomycetota</taxon>
        <taxon>Actinomycetes</taxon>
        <taxon>Mycobacteriales</taxon>
        <taxon>Nocardiaceae</taxon>
        <taxon>Nocardia</taxon>
    </lineage>
</organism>
<dbReference type="InterPro" id="IPR000100">
    <property type="entry name" value="RNase_P"/>
</dbReference>
<gene>
    <name evidence="7 10" type="primary">rnpA</name>
    <name evidence="10" type="ORF">IU449_19835</name>
</gene>
<keyword evidence="5 7" id="KW-0378">Hydrolase</keyword>
<evidence type="ECO:0000256" key="8">
    <source>
        <dbReference type="NCBIfam" id="TIGR00188"/>
    </source>
</evidence>
<comment type="function">
    <text evidence="1 7">RNaseP catalyzes the removal of the 5'-leader sequence from pre-tRNA to produce the mature 5'-terminus. It can also cleave other RNA substrates such as 4.5S RNA. The protein component plays an auxiliary but essential role in vivo by binding to the 5'-leader sequence and broadening the substrate specificity of the ribozyme.</text>
</comment>
<evidence type="ECO:0000256" key="4">
    <source>
        <dbReference type="ARBA" id="ARBA00022759"/>
    </source>
</evidence>
<keyword evidence="6 7" id="KW-0694">RNA-binding</keyword>
<dbReference type="PANTHER" id="PTHR33992:SF1">
    <property type="entry name" value="RIBONUCLEASE P PROTEIN COMPONENT"/>
    <property type="match status" value="1"/>
</dbReference>
<evidence type="ECO:0000256" key="3">
    <source>
        <dbReference type="ARBA" id="ARBA00022722"/>
    </source>
</evidence>
<keyword evidence="11" id="KW-1185">Reference proteome</keyword>
<dbReference type="HAMAP" id="MF_00227">
    <property type="entry name" value="RNase_P"/>
    <property type="match status" value="1"/>
</dbReference>
<feature type="region of interest" description="Disordered" evidence="9">
    <location>
        <begin position="144"/>
        <end position="168"/>
    </location>
</feature>
<keyword evidence="2 7" id="KW-0819">tRNA processing</keyword>
<dbReference type="PROSITE" id="PS00648">
    <property type="entry name" value="RIBONUCLEASE_P"/>
    <property type="match status" value="1"/>
</dbReference>
<evidence type="ECO:0000256" key="9">
    <source>
        <dbReference type="SAM" id="MobiDB-lite"/>
    </source>
</evidence>
<dbReference type="EC" id="3.1.26.5" evidence="7 8"/>
<dbReference type="PANTHER" id="PTHR33992">
    <property type="entry name" value="RIBONUCLEASE P PROTEIN COMPONENT"/>
    <property type="match status" value="1"/>
</dbReference>
<dbReference type="SUPFAM" id="SSF54211">
    <property type="entry name" value="Ribosomal protein S5 domain 2-like"/>
    <property type="match status" value="1"/>
</dbReference>
<dbReference type="EMBL" id="JADLQN010000003">
    <property type="protein sequence ID" value="MBF6356769.1"/>
    <property type="molecule type" value="Genomic_DNA"/>
</dbReference>
<dbReference type="InterPro" id="IPR020539">
    <property type="entry name" value="RNase_P_CS"/>
</dbReference>
<evidence type="ECO:0000313" key="11">
    <source>
        <dbReference type="Proteomes" id="UP000707731"/>
    </source>
</evidence>
<dbReference type="GO" id="GO:0004526">
    <property type="term" value="F:ribonuclease P activity"/>
    <property type="evidence" value="ECO:0007669"/>
    <property type="project" value="UniProtKB-EC"/>
</dbReference>
<protein>
    <recommendedName>
        <fullName evidence="7 8">Ribonuclease P protein component</fullName>
        <shortName evidence="7">RNase P protein</shortName>
        <shortName evidence="7">RNaseP protein</shortName>
        <ecNumber evidence="7 8">3.1.26.5</ecNumber>
    </recommendedName>
    <alternativeName>
        <fullName evidence="7">Protein C5</fullName>
    </alternativeName>
</protein>
<reference evidence="10 11" key="1">
    <citation type="submission" date="2020-10" db="EMBL/GenBank/DDBJ databases">
        <title>Identification of Nocardia species via Next-generation sequencing and recognition of intraspecies genetic diversity.</title>
        <authorList>
            <person name="Li P."/>
            <person name="Li P."/>
            <person name="Lu B."/>
        </authorList>
    </citation>
    <scope>NUCLEOTIDE SEQUENCE [LARGE SCALE GENOMIC DNA]</scope>
    <source>
        <strain evidence="10 11">BJ06-0143</strain>
    </source>
</reference>
<dbReference type="NCBIfam" id="TIGR00188">
    <property type="entry name" value="rnpA"/>
    <property type="match status" value="1"/>
</dbReference>